<dbReference type="AlphaFoldDB" id="A0A9P7IY00"/>
<feature type="chain" id="PRO_5040427704" description="Secreted protein" evidence="1">
    <location>
        <begin position="39"/>
        <end position="82"/>
    </location>
</feature>
<dbReference type="EMBL" id="JABBWE010000017">
    <property type="protein sequence ID" value="KAG1797026.1"/>
    <property type="molecule type" value="Genomic_DNA"/>
</dbReference>
<keyword evidence="1" id="KW-0732">Signal</keyword>
<keyword evidence="3" id="KW-1185">Reference proteome</keyword>
<proteinExistence type="predicted"/>
<dbReference type="RefSeq" id="XP_041162297.1">
    <property type="nucleotide sequence ID" value="XM_041310078.1"/>
</dbReference>
<evidence type="ECO:0000313" key="2">
    <source>
        <dbReference type="EMBL" id="KAG1797026.1"/>
    </source>
</evidence>
<sequence length="82" mass="9213">MHMSCLLAYAGPSKPRWLVYCTVLICLRIFSALRTSHAVNIPCQVMLTTGPRLPYGLQHTIPPRPLCSSSSPKLEMTHSIYR</sequence>
<name>A0A9P7IY00_9AGAM</name>
<protein>
    <recommendedName>
        <fullName evidence="4">Secreted protein</fullName>
    </recommendedName>
</protein>
<evidence type="ECO:0008006" key="4">
    <source>
        <dbReference type="Google" id="ProtNLM"/>
    </source>
</evidence>
<feature type="signal peptide" evidence="1">
    <location>
        <begin position="1"/>
        <end position="38"/>
    </location>
</feature>
<reference evidence="2" key="1">
    <citation type="journal article" date="2020" name="New Phytol.">
        <title>Comparative genomics reveals dynamic genome evolution in host specialist ectomycorrhizal fungi.</title>
        <authorList>
            <person name="Lofgren L.A."/>
            <person name="Nguyen N.H."/>
            <person name="Vilgalys R."/>
            <person name="Ruytinx J."/>
            <person name="Liao H.L."/>
            <person name="Branco S."/>
            <person name="Kuo A."/>
            <person name="LaButti K."/>
            <person name="Lipzen A."/>
            <person name="Andreopoulos W."/>
            <person name="Pangilinan J."/>
            <person name="Riley R."/>
            <person name="Hundley H."/>
            <person name="Na H."/>
            <person name="Barry K."/>
            <person name="Grigoriev I.V."/>
            <person name="Stajich J.E."/>
            <person name="Kennedy P.G."/>
        </authorList>
    </citation>
    <scope>NUCLEOTIDE SEQUENCE</scope>
    <source>
        <strain evidence="2">S12</strain>
    </source>
</reference>
<dbReference type="GeneID" id="64603842"/>
<evidence type="ECO:0000313" key="3">
    <source>
        <dbReference type="Proteomes" id="UP000719766"/>
    </source>
</evidence>
<dbReference type="Proteomes" id="UP000719766">
    <property type="component" value="Unassembled WGS sequence"/>
</dbReference>
<accession>A0A9P7IY00</accession>
<gene>
    <name evidence="2" type="ORF">HD556DRAFT_268359</name>
</gene>
<comment type="caution">
    <text evidence="2">The sequence shown here is derived from an EMBL/GenBank/DDBJ whole genome shotgun (WGS) entry which is preliminary data.</text>
</comment>
<organism evidence="2 3">
    <name type="scientific">Suillus plorans</name>
    <dbReference type="NCBI Taxonomy" id="116603"/>
    <lineage>
        <taxon>Eukaryota</taxon>
        <taxon>Fungi</taxon>
        <taxon>Dikarya</taxon>
        <taxon>Basidiomycota</taxon>
        <taxon>Agaricomycotina</taxon>
        <taxon>Agaricomycetes</taxon>
        <taxon>Agaricomycetidae</taxon>
        <taxon>Boletales</taxon>
        <taxon>Suillineae</taxon>
        <taxon>Suillaceae</taxon>
        <taxon>Suillus</taxon>
    </lineage>
</organism>
<evidence type="ECO:0000256" key="1">
    <source>
        <dbReference type="SAM" id="SignalP"/>
    </source>
</evidence>